<proteinExistence type="predicted"/>
<accession>A0A1X6WPS1</accession>
<organism evidence="1 2">
    <name type="scientific">Vagococcus fluvialis bH819</name>
    <dbReference type="NCBI Taxonomy" id="1255619"/>
    <lineage>
        <taxon>Bacteria</taxon>
        <taxon>Bacillati</taxon>
        <taxon>Bacillota</taxon>
        <taxon>Bacilli</taxon>
        <taxon>Lactobacillales</taxon>
        <taxon>Enterococcaceae</taxon>
        <taxon>Vagococcus</taxon>
    </lineage>
</organism>
<name>A0A1X6WPS1_9ENTE</name>
<dbReference type="InterPro" id="IPR038056">
    <property type="entry name" value="YjbR-like_sf"/>
</dbReference>
<dbReference type="InterPro" id="IPR007351">
    <property type="entry name" value="YjbR"/>
</dbReference>
<sequence length="122" mass="14763">MVKIREDIIKYIENQYNVSPEYTFTKFPNYCIFRHKENRKWFGIIMNTPREKIYGEGKEEIDIIDLKIEPELITILKGKKEYFSAYHMNKEHWISVDLSKINNDNMNEVKHLIDDSFNLTKK</sequence>
<dbReference type="SUPFAM" id="SSF142906">
    <property type="entry name" value="YjbR-like"/>
    <property type="match status" value="1"/>
</dbReference>
<dbReference type="Pfam" id="PF04237">
    <property type="entry name" value="YjbR"/>
    <property type="match status" value="1"/>
</dbReference>
<dbReference type="EMBL" id="FWFD01000014">
    <property type="protein sequence ID" value="SLM86257.1"/>
    <property type="molecule type" value="Genomic_DNA"/>
</dbReference>
<dbReference type="PANTHER" id="PTHR35145:SF1">
    <property type="entry name" value="CYTOPLASMIC PROTEIN"/>
    <property type="match status" value="1"/>
</dbReference>
<evidence type="ECO:0000313" key="1">
    <source>
        <dbReference type="EMBL" id="SLM86257.1"/>
    </source>
</evidence>
<gene>
    <name evidence="1" type="ORF">FM121_09220</name>
</gene>
<protein>
    <recommendedName>
        <fullName evidence="3">MmcQ/YjbR family DNA-binding protein</fullName>
    </recommendedName>
</protein>
<evidence type="ECO:0000313" key="2">
    <source>
        <dbReference type="Proteomes" id="UP000195918"/>
    </source>
</evidence>
<keyword evidence="2" id="KW-1185">Reference proteome</keyword>
<dbReference type="PANTHER" id="PTHR35145">
    <property type="entry name" value="CYTOPLASMIC PROTEIN-RELATED"/>
    <property type="match status" value="1"/>
</dbReference>
<dbReference type="Proteomes" id="UP000195918">
    <property type="component" value="Unassembled WGS sequence"/>
</dbReference>
<dbReference type="OrthoDB" id="9789813at2"/>
<evidence type="ECO:0008006" key="3">
    <source>
        <dbReference type="Google" id="ProtNLM"/>
    </source>
</evidence>
<dbReference type="AlphaFoldDB" id="A0A1X6WPS1"/>
<dbReference type="RefSeq" id="WP_086951891.1">
    <property type="nucleotide sequence ID" value="NZ_FWFD01000014.1"/>
</dbReference>
<reference evidence="2" key="1">
    <citation type="submission" date="2017-02" db="EMBL/GenBank/DDBJ databases">
        <authorList>
            <person name="Dridi B."/>
        </authorList>
    </citation>
    <scope>NUCLEOTIDE SEQUENCE [LARGE SCALE GENOMIC DNA]</scope>
    <source>
        <strain evidence="2">bH819</strain>
    </source>
</reference>
<dbReference type="InterPro" id="IPR058532">
    <property type="entry name" value="YjbR/MT2646/Rv2570-like"/>
</dbReference>
<dbReference type="Gene3D" id="3.90.1150.30">
    <property type="match status" value="1"/>
</dbReference>